<dbReference type="Gene3D" id="1.20.58.560">
    <property type="match status" value="1"/>
</dbReference>
<dbReference type="RefSeq" id="WP_283075108.1">
    <property type="nucleotide sequence ID" value="NZ_CP121671.1"/>
</dbReference>
<feature type="binding site" evidence="11">
    <location>
        <position position="29"/>
    </location>
    <ligand>
        <name>CTP</name>
        <dbReference type="ChEBI" id="CHEBI:37563"/>
    </ligand>
</feature>
<feature type="binding site" evidence="11">
    <location>
        <position position="159"/>
    </location>
    <ligand>
        <name>ATP</name>
        <dbReference type="ChEBI" id="CHEBI:30616"/>
    </ligand>
</feature>
<evidence type="ECO:0000256" key="8">
    <source>
        <dbReference type="ARBA" id="ARBA00022840"/>
    </source>
</evidence>
<dbReference type="InterPro" id="IPR032810">
    <property type="entry name" value="CCA-adding_enz_C"/>
</dbReference>
<evidence type="ECO:0000256" key="10">
    <source>
        <dbReference type="ARBA" id="ARBA00022884"/>
    </source>
</evidence>
<dbReference type="HAMAP" id="MF_01263">
    <property type="entry name" value="CCA_bact_type3"/>
    <property type="match status" value="1"/>
</dbReference>
<feature type="domain" description="Poly A polymerase head" evidence="12">
    <location>
        <begin position="26"/>
        <end position="144"/>
    </location>
</feature>
<comment type="catalytic activity">
    <reaction evidence="11">
        <text>a tRNA with a 3' CCA end + 2 CTP + ATP = a tRNA with a 3' CCACCA end + 3 diphosphate</text>
        <dbReference type="Rhea" id="RHEA:76235"/>
        <dbReference type="Rhea" id="RHEA-COMP:10468"/>
        <dbReference type="Rhea" id="RHEA-COMP:18655"/>
        <dbReference type="ChEBI" id="CHEBI:30616"/>
        <dbReference type="ChEBI" id="CHEBI:33019"/>
        <dbReference type="ChEBI" id="CHEBI:37563"/>
        <dbReference type="ChEBI" id="CHEBI:83071"/>
        <dbReference type="ChEBI" id="CHEBI:195187"/>
    </reaction>
</comment>
<feature type="binding site" evidence="11">
    <location>
        <position position="32"/>
    </location>
    <ligand>
        <name>ATP</name>
        <dbReference type="ChEBI" id="CHEBI:30616"/>
    </ligand>
</feature>
<evidence type="ECO:0000256" key="11">
    <source>
        <dbReference type="HAMAP-Rule" id="MF_01263"/>
    </source>
</evidence>
<dbReference type="Gene3D" id="3.30.460.10">
    <property type="entry name" value="Beta Polymerase, domain 2"/>
    <property type="match status" value="1"/>
</dbReference>
<feature type="binding site" evidence="11">
    <location>
        <position position="44"/>
    </location>
    <ligand>
        <name>Mg(2+)</name>
        <dbReference type="ChEBI" id="CHEBI:18420"/>
    </ligand>
</feature>
<dbReference type="PANTHER" id="PTHR46173:SF1">
    <property type="entry name" value="CCA TRNA NUCLEOTIDYLTRANSFERASE 1, MITOCHONDRIAL"/>
    <property type="match status" value="1"/>
</dbReference>
<dbReference type="Gene3D" id="1.10.110.30">
    <property type="match status" value="1"/>
</dbReference>
<keyword evidence="8 11" id="KW-0067">ATP-binding</keyword>
<keyword evidence="10 11" id="KW-0694">RNA-binding</keyword>
<dbReference type="Pfam" id="PF12627">
    <property type="entry name" value="PolyA_pol_RNAbd"/>
    <property type="match status" value="1"/>
</dbReference>
<dbReference type="InterPro" id="IPR002646">
    <property type="entry name" value="PolA_pol_head_dom"/>
</dbReference>
<evidence type="ECO:0000313" key="15">
    <source>
        <dbReference type="EMBL" id="WFT73081.1"/>
    </source>
</evidence>
<dbReference type="Pfam" id="PF13735">
    <property type="entry name" value="tRNA_NucTran2_2"/>
    <property type="match status" value="1"/>
</dbReference>
<evidence type="ECO:0000256" key="2">
    <source>
        <dbReference type="ARBA" id="ARBA00022679"/>
    </source>
</evidence>
<evidence type="ECO:0000259" key="13">
    <source>
        <dbReference type="Pfam" id="PF12627"/>
    </source>
</evidence>
<proteinExistence type="inferred from homology"/>
<feature type="binding site" evidence="11">
    <location>
        <position position="159"/>
    </location>
    <ligand>
        <name>CTP</name>
        <dbReference type="ChEBI" id="CHEBI:37563"/>
    </ligand>
</feature>
<comment type="similarity">
    <text evidence="11">Belongs to the tRNA nucleotidyltransferase/poly(A) polymerase family. Bacterial CCA-adding enzyme type 3 subfamily.</text>
</comment>
<evidence type="ECO:0000256" key="9">
    <source>
        <dbReference type="ARBA" id="ARBA00022842"/>
    </source>
</evidence>
<evidence type="ECO:0000256" key="7">
    <source>
        <dbReference type="ARBA" id="ARBA00022800"/>
    </source>
</evidence>
<keyword evidence="3 11" id="KW-0819">tRNA processing</keyword>
<comment type="subunit">
    <text evidence="11">Homodimer.</text>
</comment>
<gene>
    <name evidence="11" type="primary">cca</name>
    <name evidence="15" type="ORF">P9989_11740</name>
</gene>
<dbReference type="InterPro" id="IPR023068">
    <property type="entry name" value="CCA-adding_enz_firmicutes"/>
</dbReference>
<name>A0ABY8IU07_9BACI</name>
<comment type="miscellaneous">
    <text evidence="11">A single active site specifically recognizes both ATP and CTP and is responsible for their addition.</text>
</comment>
<feature type="binding site" evidence="11">
    <location>
        <position position="32"/>
    </location>
    <ligand>
        <name>CTP</name>
        <dbReference type="ChEBI" id="CHEBI:37563"/>
    </ligand>
</feature>
<accession>A0ABY8IU07</accession>
<dbReference type="EC" id="2.7.7.72" evidence="11"/>
<dbReference type="Proteomes" id="UP001221597">
    <property type="component" value="Chromosome"/>
</dbReference>
<evidence type="ECO:0000259" key="14">
    <source>
        <dbReference type="Pfam" id="PF13735"/>
    </source>
</evidence>
<dbReference type="SUPFAM" id="SSF81301">
    <property type="entry name" value="Nucleotidyltransferase"/>
    <property type="match status" value="1"/>
</dbReference>
<feature type="binding site" evidence="11">
    <location>
        <position position="165"/>
    </location>
    <ligand>
        <name>ATP</name>
        <dbReference type="ChEBI" id="CHEBI:30616"/>
    </ligand>
</feature>
<feature type="binding site" evidence="11">
    <location>
        <position position="42"/>
    </location>
    <ligand>
        <name>Mg(2+)</name>
        <dbReference type="ChEBI" id="CHEBI:18420"/>
    </ligand>
</feature>
<feature type="binding site" evidence="11">
    <location>
        <position position="165"/>
    </location>
    <ligand>
        <name>CTP</name>
        <dbReference type="ChEBI" id="CHEBI:37563"/>
    </ligand>
</feature>
<keyword evidence="6 11" id="KW-0547">Nucleotide-binding</keyword>
<keyword evidence="2 11" id="KW-0808">Transferase</keyword>
<comment type="function">
    <text evidence="11">Catalyzes the addition and repair of the essential 3'-terminal CCA sequence in tRNAs without using a nucleic acid template. Adds these three nucleotides in the order of C, C, and A to the tRNA nucleotide-73, using CTP and ATP as substrates and producing inorganic pyrophosphate. tRNA 3'-terminal CCA addition is required both for tRNA processing and repair. Also involved in tRNA surveillance by mediating tandem CCA addition to generate a CCACCA at the 3' terminus of unstable tRNAs. While stable tRNAs receive only 3'-terminal CCA, unstable tRNAs are marked with CCACCA and rapidly degraded.</text>
</comment>
<sequence>MYNDPLFQTSFSLLTQLHRKGFEGHIVGGAVRDLVLGRPVGDIDIATSATPDQVNQVFDQVIPIGVEHGTVLVRYQSQSFEVTTYRTEQGYTDFRHPDQVSFVQSIQDDLSRRDFTINAMAMDANEKIIDPYGGKDDLANGRIRAVGDAQTRFSEDPLRMMRALRFASQLQFEVESEVRTAIEDQAAKLGHIATERVAIEFAKLTAGVNYKEGLQLCSQLGVFSHLPIFSKYHHLQKVVPADRLEGFAVLITYYYEQDNNIDILQWVKSWKQSNKVKRDSFSLAQALREFRKKDEVTHWLVYQLPEHLLISFVQLLRALGYRIEEQCLTNVAAKLPIQSRNDLAFGAKDLIQLFPQKPKGPWIKSGVEKIEYAVVNKQLPNKYEQIKEWVDQWNPPVNN</sequence>
<dbReference type="PANTHER" id="PTHR46173">
    <property type="entry name" value="CCA TRNA NUCLEOTIDYLTRANSFERASE 1, MITOCHONDRIAL"/>
    <property type="match status" value="1"/>
</dbReference>
<keyword evidence="5 11" id="KW-0479">Metal-binding</keyword>
<evidence type="ECO:0000256" key="1">
    <source>
        <dbReference type="ARBA" id="ARBA00001946"/>
    </source>
</evidence>
<feature type="binding site" evidence="11">
    <location>
        <position position="156"/>
    </location>
    <ligand>
        <name>CTP</name>
        <dbReference type="ChEBI" id="CHEBI:37563"/>
    </ligand>
</feature>
<keyword evidence="7 11" id="KW-0692">RNA repair</keyword>
<comment type="cofactor">
    <cofactor evidence="1 11">
        <name>Mg(2+)</name>
        <dbReference type="ChEBI" id="CHEBI:18420"/>
    </cofactor>
</comment>
<feature type="domain" description="tRNA nucleotidyltransferase/poly(A) polymerase RNA and SrmB- binding" evidence="13">
    <location>
        <begin position="172"/>
        <end position="229"/>
    </location>
</feature>
<dbReference type="InterPro" id="IPR043519">
    <property type="entry name" value="NT_sf"/>
</dbReference>
<evidence type="ECO:0000256" key="6">
    <source>
        <dbReference type="ARBA" id="ARBA00022741"/>
    </source>
</evidence>
<dbReference type="CDD" id="cd05398">
    <property type="entry name" value="NT_ClassII-CCAase"/>
    <property type="match status" value="1"/>
</dbReference>
<feature type="binding site" evidence="11">
    <location>
        <position position="113"/>
    </location>
    <ligand>
        <name>CTP</name>
        <dbReference type="ChEBI" id="CHEBI:37563"/>
    </ligand>
</feature>
<dbReference type="InterPro" id="IPR032828">
    <property type="entry name" value="PolyA_RNA-bd"/>
</dbReference>
<evidence type="ECO:0000256" key="3">
    <source>
        <dbReference type="ARBA" id="ARBA00022694"/>
    </source>
</evidence>
<evidence type="ECO:0000259" key="12">
    <source>
        <dbReference type="Pfam" id="PF01743"/>
    </source>
</evidence>
<organism evidence="15 16">
    <name type="scientific">Halobacillus naozhouensis</name>
    <dbReference type="NCBI Taxonomy" id="554880"/>
    <lineage>
        <taxon>Bacteria</taxon>
        <taxon>Bacillati</taxon>
        <taxon>Bacillota</taxon>
        <taxon>Bacilli</taxon>
        <taxon>Bacillales</taxon>
        <taxon>Bacillaceae</taxon>
        <taxon>Halobacillus</taxon>
    </lineage>
</organism>
<feature type="binding site" evidence="11">
    <location>
        <position position="113"/>
    </location>
    <ligand>
        <name>ATP</name>
        <dbReference type="ChEBI" id="CHEBI:30616"/>
    </ligand>
</feature>
<evidence type="ECO:0000256" key="4">
    <source>
        <dbReference type="ARBA" id="ARBA00022695"/>
    </source>
</evidence>
<keyword evidence="16" id="KW-1185">Reference proteome</keyword>
<dbReference type="NCBIfam" id="NF009814">
    <property type="entry name" value="PRK13299.1"/>
    <property type="match status" value="1"/>
</dbReference>
<evidence type="ECO:0000313" key="16">
    <source>
        <dbReference type="Proteomes" id="UP001221597"/>
    </source>
</evidence>
<dbReference type="Pfam" id="PF01743">
    <property type="entry name" value="PolyA_pol"/>
    <property type="match status" value="1"/>
</dbReference>
<feature type="binding site" evidence="11">
    <location>
        <position position="162"/>
    </location>
    <ligand>
        <name>CTP</name>
        <dbReference type="ChEBI" id="CHEBI:37563"/>
    </ligand>
</feature>
<evidence type="ECO:0000256" key="5">
    <source>
        <dbReference type="ARBA" id="ARBA00022723"/>
    </source>
</evidence>
<dbReference type="SUPFAM" id="SSF81891">
    <property type="entry name" value="Poly A polymerase C-terminal region-like"/>
    <property type="match status" value="1"/>
</dbReference>
<reference evidence="15 16" key="1">
    <citation type="submission" date="2023-04" db="EMBL/GenBank/DDBJ databases">
        <title>Genome sequence of Halobacillus naozhouensis KACC 21980.</title>
        <authorList>
            <person name="Kim S."/>
            <person name="Heo J."/>
            <person name="Kwon S.-W."/>
        </authorList>
    </citation>
    <scope>NUCLEOTIDE SEQUENCE [LARGE SCALE GENOMIC DNA]</scope>
    <source>
        <strain evidence="15 16">KCTC 13234</strain>
    </source>
</reference>
<feature type="binding site" evidence="11">
    <location>
        <position position="29"/>
    </location>
    <ligand>
        <name>ATP</name>
        <dbReference type="ChEBI" id="CHEBI:30616"/>
    </ligand>
</feature>
<dbReference type="InterPro" id="IPR050264">
    <property type="entry name" value="Bact_CCA-adding_enz_type3_sf"/>
</dbReference>
<comment type="catalytic activity">
    <reaction evidence="11">
        <text>a tRNA precursor + 2 CTP + ATP = a tRNA with a 3' CCA end + 3 diphosphate</text>
        <dbReference type="Rhea" id="RHEA:14433"/>
        <dbReference type="Rhea" id="RHEA-COMP:10465"/>
        <dbReference type="Rhea" id="RHEA-COMP:10468"/>
        <dbReference type="ChEBI" id="CHEBI:30616"/>
        <dbReference type="ChEBI" id="CHEBI:33019"/>
        <dbReference type="ChEBI" id="CHEBI:37563"/>
        <dbReference type="ChEBI" id="CHEBI:74896"/>
        <dbReference type="ChEBI" id="CHEBI:83071"/>
        <dbReference type="EC" id="2.7.7.72"/>
    </reaction>
</comment>
<dbReference type="Gene3D" id="1.10.246.80">
    <property type="match status" value="1"/>
</dbReference>
<keyword evidence="4 11" id="KW-0548">Nucleotidyltransferase</keyword>
<feature type="binding site" evidence="11">
    <location>
        <position position="162"/>
    </location>
    <ligand>
        <name>ATP</name>
        <dbReference type="ChEBI" id="CHEBI:30616"/>
    </ligand>
</feature>
<feature type="domain" description="CCA-adding enzyme C-terminal" evidence="14">
    <location>
        <begin position="260"/>
        <end position="390"/>
    </location>
</feature>
<dbReference type="GO" id="GO:0004810">
    <property type="term" value="F:CCA tRNA nucleotidyltransferase activity"/>
    <property type="evidence" value="ECO:0007669"/>
    <property type="project" value="UniProtKB-EC"/>
</dbReference>
<feature type="binding site" evidence="11">
    <location>
        <position position="156"/>
    </location>
    <ligand>
        <name>ATP</name>
        <dbReference type="ChEBI" id="CHEBI:30616"/>
    </ligand>
</feature>
<dbReference type="EMBL" id="CP121671">
    <property type="protein sequence ID" value="WFT73081.1"/>
    <property type="molecule type" value="Genomic_DNA"/>
</dbReference>
<keyword evidence="9 11" id="KW-0460">Magnesium</keyword>
<protein>
    <recommendedName>
        <fullName evidence="11">CCA-adding enzyme</fullName>
        <ecNumber evidence="11">2.7.7.72</ecNumber>
    </recommendedName>
    <alternativeName>
        <fullName evidence="11">CCA tRNA nucleotidyltransferase</fullName>
    </alternativeName>
    <alternativeName>
        <fullName evidence="11">tRNA CCA-pyrophosphorylase</fullName>
    </alternativeName>
    <alternativeName>
        <fullName evidence="11">tRNA adenylyl-/cytidylyl- transferase</fullName>
    </alternativeName>
    <alternativeName>
        <fullName evidence="11">tRNA nucleotidyltransferase</fullName>
    </alternativeName>
    <alternativeName>
        <fullName evidence="11">tRNA-NT</fullName>
    </alternativeName>
</protein>